<dbReference type="Gene3D" id="1.10.510.10">
    <property type="entry name" value="Transferase(Phosphotransferase) domain 1"/>
    <property type="match status" value="1"/>
</dbReference>
<proteinExistence type="predicted"/>
<dbReference type="InterPro" id="IPR000719">
    <property type="entry name" value="Prot_kinase_dom"/>
</dbReference>
<name>A0A8F3HSP5_9VIRU</name>
<reference evidence="2" key="2">
    <citation type="submission" date="2021-04" db="EMBL/GenBank/DDBJ databases">
        <authorList>
            <person name="Chen X."/>
            <person name="Shi M."/>
            <person name="Wu W."/>
        </authorList>
    </citation>
    <scope>NUCLEOTIDE SEQUENCE</scope>
    <source>
        <strain evidence="2">Cxx6</strain>
    </source>
</reference>
<dbReference type="EMBL" id="MZ244210">
    <property type="protein sequence ID" value="QWY26498.1"/>
    <property type="molecule type" value="Genomic_DNA"/>
</dbReference>
<organism evidence="2">
    <name type="scientific">Ranid herpesvirus 4</name>
    <dbReference type="NCBI Taxonomy" id="2849006"/>
    <lineage>
        <taxon>Viruses</taxon>
        <taxon>Duplodnaviria</taxon>
        <taxon>Heunggongvirae</taxon>
        <taxon>Peploviricota</taxon>
        <taxon>Herviviricetes</taxon>
        <taxon>Herpesvirales</taxon>
    </lineage>
</organism>
<reference evidence="2" key="1">
    <citation type="journal article" date="2021" name="Viruses">
        <title>Discovery and Characterization of Actively Replicating DNA and Retro-Transcribing Viruses in Lower Vertebrate Hosts Based on RNA Sequencing.</title>
        <authorList>
            <person name="Chen X.X."/>
            <person name="Wu W.C."/>
            <person name="Shi M."/>
        </authorList>
    </citation>
    <scope>NUCLEOTIDE SEQUENCE</scope>
    <source>
        <strain evidence="2">Cxx6</strain>
    </source>
</reference>
<dbReference type="GO" id="GO:0004672">
    <property type="term" value="F:protein kinase activity"/>
    <property type="evidence" value="ECO:0007669"/>
    <property type="project" value="InterPro"/>
</dbReference>
<dbReference type="PROSITE" id="PS50011">
    <property type="entry name" value="PROTEIN_KINASE_DOM"/>
    <property type="match status" value="1"/>
</dbReference>
<sequence length="224" mass="25760">MAAHNNAFFPVHYASPKESQMDYELACRHNQSNIARPIYLNQHEMYLEPSVWLSQSTVEPETLAFDICDGLIYLDEYCNTHHNQLTPSRILVTPNNRCKIFLTHKSYEPNCCMYSAPEQLLNKNKGTIKSDIWALAVIIAERLLGTTLFTETTPLELFTQQLTLSGISEDTIVQNTVSQVNMKSNIRQTFQVWPAWIPFFEHSFHIKPEHRASLRALGDLIPHL</sequence>
<dbReference type="InterPro" id="IPR011009">
    <property type="entry name" value="Kinase-like_dom_sf"/>
</dbReference>
<dbReference type="SUPFAM" id="SSF56112">
    <property type="entry name" value="Protein kinase-like (PK-like)"/>
    <property type="match status" value="1"/>
</dbReference>
<feature type="domain" description="Protein kinase" evidence="1">
    <location>
        <begin position="1"/>
        <end position="224"/>
    </location>
</feature>
<evidence type="ECO:0000259" key="1">
    <source>
        <dbReference type="PROSITE" id="PS50011"/>
    </source>
</evidence>
<protein>
    <recommendedName>
        <fullName evidence="1">Protein kinase domain-containing protein</fullName>
    </recommendedName>
</protein>
<accession>A0A8F3HSP5</accession>
<dbReference type="GO" id="GO:0005524">
    <property type="term" value="F:ATP binding"/>
    <property type="evidence" value="ECO:0007669"/>
    <property type="project" value="InterPro"/>
</dbReference>
<evidence type="ECO:0000313" key="2">
    <source>
        <dbReference type="EMBL" id="QWY26498.1"/>
    </source>
</evidence>